<dbReference type="RefSeq" id="WP_095656509.1">
    <property type="nucleotide sequence ID" value="NZ_NPOA01000011.1"/>
</dbReference>
<proteinExistence type="inferred from homology"/>
<dbReference type="PANTHER" id="PTHR10996:SF283">
    <property type="entry name" value="GLYOXYLATE_HYDROXYPYRUVATE REDUCTASE B"/>
    <property type="match status" value="1"/>
</dbReference>
<feature type="domain" description="D-isomer specific 2-hydroxyacid dehydrogenase catalytic" evidence="4">
    <location>
        <begin position="7"/>
        <end position="321"/>
    </location>
</feature>
<evidence type="ECO:0000259" key="5">
    <source>
        <dbReference type="Pfam" id="PF02826"/>
    </source>
</evidence>
<dbReference type="InterPro" id="IPR006139">
    <property type="entry name" value="D-isomer_2_OHA_DH_cat_dom"/>
</dbReference>
<dbReference type="Pfam" id="PF02826">
    <property type="entry name" value="2-Hacid_dh_C"/>
    <property type="match status" value="1"/>
</dbReference>
<evidence type="ECO:0000313" key="7">
    <source>
        <dbReference type="Proteomes" id="UP000218887"/>
    </source>
</evidence>
<protein>
    <submittedName>
        <fullName evidence="6">D-glycerate dehydrogenase</fullName>
    </submittedName>
</protein>
<keyword evidence="7" id="KW-1185">Reference proteome</keyword>
<evidence type="ECO:0000313" key="6">
    <source>
        <dbReference type="EMBL" id="PAV28741.1"/>
    </source>
</evidence>
<dbReference type="PROSITE" id="PS00671">
    <property type="entry name" value="D_2_HYDROXYACID_DH_3"/>
    <property type="match status" value="1"/>
</dbReference>
<reference evidence="6 7" key="1">
    <citation type="submission" date="2017-08" db="EMBL/GenBank/DDBJ databases">
        <title>Virgibacillus indicus sp. nov. and Virgibacillus profoundi sp. nov, two moderately halophilic bacteria isolated from marine sediment by using the Microfluidic Streak Plate.</title>
        <authorList>
            <person name="Xu B."/>
            <person name="Hu B."/>
            <person name="Wang J."/>
            <person name="Zhu Y."/>
            <person name="Huang L."/>
            <person name="Du W."/>
            <person name="Huang Y."/>
        </authorList>
    </citation>
    <scope>NUCLEOTIDE SEQUENCE [LARGE SCALE GENOMIC DNA]</scope>
    <source>
        <strain evidence="6 7">IO3-P3-H5</strain>
    </source>
</reference>
<dbReference type="AlphaFoldDB" id="A0A2A2I9R1"/>
<evidence type="ECO:0000256" key="2">
    <source>
        <dbReference type="ARBA" id="ARBA00023002"/>
    </source>
</evidence>
<dbReference type="InterPro" id="IPR036291">
    <property type="entry name" value="NAD(P)-bd_dom_sf"/>
</dbReference>
<dbReference type="InterPro" id="IPR006140">
    <property type="entry name" value="D-isomer_DH_NAD-bd"/>
</dbReference>
<dbReference type="GO" id="GO:0005829">
    <property type="term" value="C:cytosol"/>
    <property type="evidence" value="ECO:0007669"/>
    <property type="project" value="TreeGrafter"/>
</dbReference>
<dbReference type="SUPFAM" id="SSF52283">
    <property type="entry name" value="Formate/glycerate dehydrogenase catalytic domain-like"/>
    <property type="match status" value="1"/>
</dbReference>
<dbReference type="SUPFAM" id="SSF51735">
    <property type="entry name" value="NAD(P)-binding Rossmann-fold domains"/>
    <property type="match status" value="1"/>
</dbReference>
<dbReference type="EMBL" id="NPOA01000011">
    <property type="protein sequence ID" value="PAV28741.1"/>
    <property type="molecule type" value="Genomic_DNA"/>
</dbReference>
<evidence type="ECO:0000256" key="3">
    <source>
        <dbReference type="RuleBase" id="RU003719"/>
    </source>
</evidence>
<dbReference type="InterPro" id="IPR029753">
    <property type="entry name" value="D-isomer_DH_CS"/>
</dbReference>
<dbReference type="Proteomes" id="UP000218887">
    <property type="component" value="Unassembled WGS sequence"/>
</dbReference>
<dbReference type="Pfam" id="PF00389">
    <property type="entry name" value="2-Hacid_dh"/>
    <property type="match status" value="1"/>
</dbReference>
<accession>A0A2A2I9R1</accession>
<dbReference type="CDD" id="cd05301">
    <property type="entry name" value="GDH"/>
    <property type="match status" value="1"/>
</dbReference>
<dbReference type="InterPro" id="IPR050223">
    <property type="entry name" value="D-isomer_2-hydroxyacid_DH"/>
</dbReference>
<dbReference type="GO" id="GO:0051287">
    <property type="term" value="F:NAD binding"/>
    <property type="evidence" value="ECO:0007669"/>
    <property type="project" value="InterPro"/>
</dbReference>
<gene>
    <name evidence="6" type="ORF">CIL05_15800</name>
</gene>
<comment type="caution">
    <text evidence="6">The sequence shown here is derived from an EMBL/GenBank/DDBJ whole genome shotgun (WGS) entry which is preliminary data.</text>
</comment>
<dbReference type="GO" id="GO:0016618">
    <property type="term" value="F:hydroxypyruvate reductase [NAD(P)H] activity"/>
    <property type="evidence" value="ECO:0007669"/>
    <property type="project" value="TreeGrafter"/>
</dbReference>
<dbReference type="PANTHER" id="PTHR10996">
    <property type="entry name" value="2-HYDROXYACID DEHYDROGENASE-RELATED"/>
    <property type="match status" value="1"/>
</dbReference>
<comment type="similarity">
    <text evidence="1 3">Belongs to the D-isomer specific 2-hydroxyacid dehydrogenase family.</text>
</comment>
<dbReference type="FunFam" id="3.40.50.720:FF:000462">
    <property type="entry name" value="Glyoxylate reductase (NADP+)"/>
    <property type="match status" value="1"/>
</dbReference>
<dbReference type="GO" id="GO:0030267">
    <property type="term" value="F:glyoxylate reductase (NADPH) activity"/>
    <property type="evidence" value="ECO:0007669"/>
    <property type="project" value="TreeGrafter"/>
</dbReference>
<feature type="domain" description="D-isomer specific 2-hydroxyacid dehydrogenase NAD-binding" evidence="5">
    <location>
        <begin position="111"/>
        <end position="289"/>
    </location>
</feature>
<dbReference type="InterPro" id="IPR029752">
    <property type="entry name" value="D-isomer_DH_CS1"/>
</dbReference>
<name>A0A2A2I9R1_9BACI</name>
<sequence>MSKPIIYITRRIPDEIIEPYRETIDFRMWKKEDQPVPRDILLEEVAQADGLLCMLSDKIDKELLSKASKLKIAANLAVGFDNIDIEAAKQQEIIITNTPDVLTETTADLGFALLMATARRIVEAEKYIQKDQWKNWSPYLLAGTDVHHKTIGIVGMGRIGEAIARRAKGFGMSILYHNRTRKYDSESELGATYVGFDQLLDKADFVVSVVPFTNETNKLFDQSAFSKMKSTAIFINISRGAVVDEDSLLEALKTKQIKAAGLDVFEAEPIRKSHPLLMLDNVVCLPHIGSASEETRTAMLQLCLDNITSVLQGKEPKTAVK</sequence>
<dbReference type="OrthoDB" id="9805416at2"/>
<organism evidence="6 7">
    <name type="scientific">Virgibacillus profundi</name>
    <dbReference type="NCBI Taxonomy" id="2024555"/>
    <lineage>
        <taxon>Bacteria</taxon>
        <taxon>Bacillati</taxon>
        <taxon>Bacillota</taxon>
        <taxon>Bacilli</taxon>
        <taxon>Bacillales</taxon>
        <taxon>Bacillaceae</taxon>
        <taxon>Virgibacillus</taxon>
    </lineage>
</organism>
<evidence type="ECO:0000259" key="4">
    <source>
        <dbReference type="Pfam" id="PF00389"/>
    </source>
</evidence>
<evidence type="ECO:0000256" key="1">
    <source>
        <dbReference type="ARBA" id="ARBA00005854"/>
    </source>
</evidence>
<dbReference type="Gene3D" id="3.40.50.720">
    <property type="entry name" value="NAD(P)-binding Rossmann-like Domain"/>
    <property type="match status" value="2"/>
</dbReference>
<dbReference type="PROSITE" id="PS00065">
    <property type="entry name" value="D_2_HYDROXYACID_DH_1"/>
    <property type="match status" value="1"/>
</dbReference>
<keyword evidence="2 3" id="KW-0560">Oxidoreductase</keyword>